<dbReference type="InterPro" id="IPR045596">
    <property type="entry name" value="DUF6459"/>
</dbReference>
<protein>
    <submittedName>
        <fullName evidence="1">Uncharacterized protein</fullName>
    </submittedName>
</protein>
<organism evidence="1 2">
    <name type="scientific">Paractinoplanes deccanensis</name>
    <dbReference type="NCBI Taxonomy" id="113561"/>
    <lineage>
        <taxon>Bacteria</taxon>
        <taxon>Bacillati</taxon>
        <taxon>Actinomycetota</taxon>
        <taxon>Actinomycetes</taxon>
        <taxon>Micromonosporales</taxon>
        <taxon>Micromonosporaceae</taxon>
        <taxon>Paractinoplanes</taxon>
    </lineage>
</organism>
<dbReference type="EMBL" id="BOMI01000148">
    <property type="protein sequence ID" value="GID78667.1"/>
    <property type="molecule type" value="Genomic_DNA"/>
</dbReference>
<dbReference type="Pfam" id="PF20060">
    <property type="entry name" value="DUF6459"/>
    <property type="match status" value="1"/>
</dbReference>
<accession>A0ABQ3YF86</accession>
<keyword evidence="2" id="KW-1185">Reference proteome</keyword>
<dbReference type="Proteomes" id="UP000609879">
    <property type="component" value="Unassembled WGS sequence"/>
</dbReference>
<sequence>MAVKRFLYACVEVLNGYRPSAHLRRLSRPFEAAEVVSEGLLGAQRLNAVRKAALRAGRHPSRKPVPVAILSLHLCEPRSGVVEAAAPLLIGEHTWAMALRMEFYQQAWVATALRLIQHAYHPPRFPEALADH</sequence>
<evidence type="ECO:0000313" key="2">
    <source>
        <dbReference type="Proteomes" id="UP000609879"/>
    </source>
</evidence>
<evidence type="ECO:0000313" key="1">
    <source>
        <dbReference type="EMBL" id="GID78667.1"/>
    </source>
</evidence>
<gene>
    <name evidence="1" type="ORF">Ade02nite_73080</name>
</gene>
<dbReference type="RefSeq" id="WP_203773813.1">
    <property type="nucleotide sequence ID" value="NZ_BAAABO010000027.1"/>
</dbReference>
<name>A0ABQ3YF86_9ACTN</name>
<comment type="caution">
    <text evidence="1">The sequence shown here is derived from an EMBL/GenBank/DDBJ whole genome shotgun (WGS) entry which is preliminary data.</text>
</comment>
<proteinExistence type="predicted"/>
<reference evidence="1 2" key="1">
    <citation type="submission" date="2021-01" db="EMBL/GenBank/DDBJ databases">
        <title>Whole genome shotgun sequence of Actinoplanes deccanensis NBRC 13994.</title>
        <authorList>
            <person name="Komaki H."/>
            <person name="Tamura T."/>
        </authorList>
    </citation>
    <scope>NUCLEOTIDE SEQUENCE [LARGE SCALE GENOMIC DNA]</scope>
    <source>
        <strain evidence="1 2">NBRC 13994</strain>
    </source>
</reference>